<comment type="subcellular location">
    <subcellularLocation>
        <location evidence="1">Cell inner membrane</location>
        <topology evidence="1">Peripheral membrane protein</topology>
    </subcellularLocation>
</comment>
<keyword evidence="4" id="KW-1003">Cell membrane</keyword>
<evidence type="ECO:0000256" key="1">
    <source>
        <dbReference type="ARBA" id="ARBA00004417"/>
    </source>
</evidence>
<protein>
    <submittedName>
        <fullName evidence="9">ABC transporter ATP-binding protein</fullName>
    </submittedName>
</protein>
<evidence type="ECO:0000259" key="8">
    <source>
        <dbReference type="PROSITE" id="PS50893"/>
    </source>
</evidence>
<evidence type="ECO:0000256" key="4">
    <source>
        <dbReference type="ARBA" id="ARBA00022475"/>
    </source>
</evidence>
<dbReference type="InterPro" id="IPR027417">
    <property type="entry name" value="P-loop_NTPase"/>
</dbReference>
<evidence type="ECO:0000256" key="7">
    <source>
        <dbReference type="ARBA" id="ARBA00023136"/>
    </source>
</evidence>
<feature type="domain" description="ABC transporter" evidence="8">
    <location>
        <begin position="386"/>
        <end position="630"/>
    </location>
</feature>
<keyword evidence="10" id="KW-1185">Reference proteome</keyword>
<dbReference type="GO" id="GO:0005524">
    <property type="term" value="F:ATP binding"/>
    <property type="evidence" value="ECO:0007669"/>
    <property type="project" value="UniProtKB-KW"/>
</dbReference>
<keyword evidence="5" id="KW-0547">Nucleotide-binding</keyword>
<dbReference type="NCBIfam" id="NF007739">
    <property type="entry name" value="PRK10419.1"/>
    <property type="match status" value="2"/>
</dbReference>
<dbReference type="InterPro" id="IPR017871">
    <property type="entry name" value="ABC_transporter-like_CS"/>
</dbReference>
<sequence>MRTPQAANKVKAPLLKIRDLRVAFGDVEVLHGVDLDVVPGEIHALIGESGSGKSVLARSILGLAGHRSRLTGSIEFDGRTISGLTEREYEKLRGADIGLIVQDAMAALNPMRTIGQQLVETILYRHPKFRTQGNKAALAASHRAELNEMAVSYLKQVGITAPEKRMTSYAHQLSGGMRQRIMIALALVGEPKLLLADEPTTALDVVVQRELLQEMREIVLARGMSMLLVTHDLHLAHDVADRVSVMYAGYILEDGPVAKVLPNPSHPYTEGLLDAMPDMESTRGTLKPIKGEIPPPEKLGRGCPFASRCVLATERCRGFLPKMAEVAPGWTSRCMEAHVKAAELDDLALEDAEREREASGVAKTEGNPLGHKQDTDFAVVVDARILRHCYYARKGFFGRRRPWNVLEDVDLKIRTGEVMGLVGESGCGKSTLARLMLGLARPTEGSVRFKGEEYPEPRTREWRAQRPAAQMIYQDPFSCFDERMSVVDQVAEPLMVHRGLSKDEALAKAFAVLRASGLPEHHAKKLPGVMSGGQLQRAAIARAIALRPALLVCDEPVASLDVSIQAQVLELLNELKRTTRMAMLFVSHNLNVVRYICDRVAVMYLGRMVETGDVDEVFHRPLHPYSKLLTASTPGADASVIRIYPKGSMPSPIDRPAGCVFANRCPLAQSRCLKEVPKLTAVEGMGEGRAVACFAPLEKLVALSEYDALATSEFAQNGAIQSTLANQPEA</sequence>
<dbReference type="PANTHER" id="PTHR43297:SF2">
    <property type="entry name" value="DIPEPTIDE TRANSPORT ATP-BINDING PROTEIN DPPD"/>
    <property type="match status" value="1"/>
</dbReference>
<dbReference type="PROSITE" id="PS00211">
    <property type="entry name" value="ABC_TRANSPORTER_1"/>
    <property type="match status" value="2"/>
</dbReference>
<dbReference type="Proteomes" id="UP000715095">
    <property type="component" value="Unassembled WGS sequence"/>
</dbReference>
<name>A0ABS2DSP3_9BURK</name>
<dbReference type="SUPFAM" id="SSF52540">
    <property type="entry name" value="P-loop containing nucleoside triphosphate hydrolases"/>
    <property type="match status" value="2"/>
</dbReference>
<dbReference type="EMBL" id="JACJJC010000011">
    <property type="protein sequence ID" value="MBM6704369.1"/>
    <property type="molecule type" value="Genomic_DNA"/>
</dbReference>
<dbReference type="Gene3D" id="3.40.50.300">
    <property type="entry name" value="P-loop containing nucleotide triphosphate hydrolases"/>
    <property type="match status" value="2"/>
</dbReference>
<proteinExistence type="inferred from homology"/>
<dbReference type="InterPro" id="IPR050388">
    <property type="entry name" value="ABC_Ni/Peptide_Import"/>
</dbReference>
<dbReference type="NCBIfam" id="NF008453">
    <property type="entry name" value="PRK11308.1"/>
    <property type="match status" value="2"/>
</dbReference>
<keyword evidence="6 9" id="KW-0067">ATP-binding</keyword>
<dbReference type="CDD" id="cd03257">
    <property type="entry name" value="ABC_NikE_OppD_transporters"/>
    <property type="match status" value="2"/>
</dbReference>
<dbReference type="PROSITE" id="PS50893">
    <property type="entry name" value="ABC_TRANSPORTER_2"/>
    <property type="match status" value="2"/>
</dbReference>
<reference evidence="9 10" key="1">
    <citation type="journal article" date="2021" name="Sci. Rep.">
        <title>The distribution of antibiotic resistance genes in chicken gut microbiota commensals.</title>
        <authorList>
            <person name="Juricova H."/>
            <person name="Matiasovicova J."/>
            <person name="Kubasova T."/>
            <person name="Cejkova D."/>
            <person name="Rychlik I."/>
        </authorList>
    </citation>
    <scope>NUCLEOTIDE SEQUENCE [LARGE SCALE GENOMIC DNA]</scope>
    <source>
        <strain evidence="9 10">An829</strain>
    </source>
</reference>
<dbReference type="InterPro" id="IPR003439">
    <property type="entry name" value="ABC_transporter-like_ATP-bd"/>
</dbReference>
<gene>
    <name evidence="9" type="ORF">H6A60_07720</name>
</gene>
<evidence type="ECO:0000313" key="9">
    <source>
        <dbReference type="EMBL" id="MBM6704369.1"/>
    </source>
</evidence>
<organism evidence="9 10">
    <name type="scientific">Sutterella massiliensis</name>
    <dbReference type="NCBI Taxonomy" id="1816689"/>
    <lineage>
        <taxon>Bacteria</taxon>
        <taxon>Pseudomonadati</taxon>
        <taxon>Pseudomonadota</taxon>
        <taxon>Betaproteobacteria</taxon>
        <taxon>Burkholderiales</taxon>
        <taxon>Sutterellaceae</taxon>
        <taxon>Sutterella</taxon>
    </lineage>
</organism>
<evidence type="ECO:0000256" key="6">
    <source>
        <dbReference type="ARBA" id="ARBA00022840"/>
    </source>
</evidence>
<keyword evidence="3" id="KW-0813">Transport</keyword>
<dbReference type="Pfam" id="PF00005">
    <property type="entry name" value="ABC_tran"/>
    <property type="match status" value="2"/>
</dbReference>
<accession>A0ABS2DSP3</accession>
<evidence type="ECO:0000256" key="5">
    <source>
        <dbReference type="ARBA" id="ARBA00022741"/>
    </source>
</evidence>
<evidence type="ECO:0000256" key="2">
    <source>
        <dbReference type="ARBA" id="ARBA00005417"/>
    </source>
</evidence>
<feature type="domain" description="ABC transporter" evidence="8">
    <location>
        <begin position="15"/>
        <end position="273"/>
    </location>
</feature>
<dbReference type="NCBIfam" id="TIGR01727">
    <property type="entry name" value="oligo_HPY"/>
    <property type="match status" value="2"/>
</dbReference>
<dbReference type="PANTHER" id="PTHR43297">
    <property type="entry name" value="OLIGOPEPTIDE TRANSPORT ATP-BINDING PROTEIN APPD"/>
    <property type="match status" value="1"/>
</dbReference>
<dbReference type="InterPro" id="IPR013563">
    <property type="entry name" value="Oligopep_ABC_C"/>
</dbReference>
<dbReference type="SMART" id="SM00382">
    <property type="entry name" value="AAA"/>
    <property type="match status" value="2"/>
</dbReference>
<dbReference type="RefSeq" id="WP_205103081.1">
    <property type="nucleotide sequence ID" value="NZ_JACJJC010000011.1"/>
</dbReference>
<dbReference type="InterPro" id="IPR003593">
    <property type="entry name" value="AAA+_ATPase"/>
</dbReference>
<dbReference type="Pfam" id="PF08352">
    <property type="entry name" value="oligo_HPY"/>
    <property type="match status" value="2"/>
</dbReference>
<comment type="caution">
    <text evidence="9">The sequence shown here is derived from an EMBL/GenBank/DDBJ whole genome shotgun (WGS) entry which is preliminary data.</text>
</comment>
<evidence type="ECO:0000256" key="3">
    <source>
        <dbReference type="ARBA" id="ARBA00022448"/>
    </source>
</evidence>
<comment type="similarity">
    <text evidence="2">Belongs to the ABC transporter superfamily.</text>
</comment>
<keyword evidence="7" id="KW-0472">Membrane</keyword>
<evidence type="ECO:0000313" key="10">
    <source>
        <dbReference type="Proteomes" id="UP000715095"/>
    </source>
</evidence>